<evidence type="ECO:0000256" key="2">
    <source>
        <dbReference type="ARBA" id="ARBA00004389"/>
    </source>
</evidence>
<evidence type="ECO:0000256" key="16">
    <source>
        <dbReference type="ARBA" id="ARBA00034554"/>
    </source>
</evidence>
<keyword evidence="24" id="KW-1185">Reference proteome</keyword>
<dbReference type="PRINTS" id="PR01121">
    <property type="entry name" value="FMOXYGENASE1"/>
</dbReference>
<dbReference type="InterPro" id="IPR036188">
    <property type="entry name" value="FAD/NAD-bd_sf"/>
</dbReference>
<evidence type="ECO:0000256" key="8">
    <source>
        <dbReference type="ARBA" id="ARBA00022857"/>
    </source>
</evidence>
<dbReference type="EC" id="1.14.13.148" evidence="14"/>
<dbReference type="FunFam" id="3.50.50.60:FF:000023">
    <property type="entry name" value="Dimethylaniline monooxygenase [N-oxide-forming]"/>
    <property type="match status" value="1"/>
</dbReference>
<comment type="catalytic activity">
    <reaction evidence="19">
        <text>hypotaurine + NADH + O2 + H(+) = taurine + NAD(+) + H2O</text>
        <dbReference type="Rhea" id="RHEA:74111"/>
        <dbReference type="ChEBI" id="CHEBI:15377"/>
        <dbReference type="ChEBI" id="CHEBI:15378"/>
        <dbReference type="ChEBI" id="CHEBI:15379"/>
        <dbReference type="ChEBI" id="CHEBI:57540"/>
        <dbReference type="ChEBI" id="CHEBI:57853"/>
        <dbReference type="ChEBI" id="CHEBI:57945"/>
        <dbReference type="ChEBI" id="CHEBI:507393"/>
        <dbReference type="EC" id="1.14.13.8"/>
    </reaction>
    <physiologicalReaction direction="left-to-right" evidence="19">
        <dbReference type="Rhea" id="RHEA:74112"/>
    </physiologicalReaction>
</comment>
<comment type="similarity">
    <text evidence="3">Belongs to the FMO family.</text>
</comment>
<evidence type="ECO:0000256" key="3">
    <source>
        <dbReference type="ARBA" id="ARBA00009183"/>
    </source>
</evidence>
<evidence type="ECO:0000256" key="7">
    <source>
        <dbReference type="ARBA" id="ARBA00022827"/>
    </source>
</evidence>
<name>A0A2G9R975_AQUCT</name>
<accession>A0A2G9R975</accession>
<dbReference type="GO" id="GO:0050661">
    <property type="term" value="F:NADP binding"/>
    <property type="evidence" value="ECO:0007669"/>
    <property type="project" value="InterPro"/>
</dbReference>
<evidence type="ECO:0000256" key="4">
    <source>
        <dbReference type="ARBA" id="ARBA00012850"/>
    </source>
</evidence>
<keyword evidence="7" id="KW-0274">FAD</keyword>
<evidence type="ECO:0000256" key="6">
    <source>
        <dbReference type="ARBA" id="ARBA00022692"/>
    </source>
</evidence>
<evidence type="ECO:0000256" key="15">
    <source>
        <dbReference type="ARBA" id="ARBA00034536"/>
    </source>
</evidence>
<comment type="function">
    <text evidence="18">Broad spectrum monooxygenase that catalyzes the oxygenation of a wide variety of nitrogen- and sulfur-containing compounds including xenobiotics. Catalyzes the S-oxygenation of hypotaurine to produce taurine, an organic osmolyte involved in cell volume regulation as well as a variety of cytoprotective and developmental processes. In vitro, catalyzes the N-oxygenation of trimethylamine (TMA) to produce trimethylamine N-oxide (TMAO) and could therefore participate to the detoxification of this compound that is generated by the action of gut microbiota from dietary precursors such as choline, choline containing compounds, betaine or L-carnitine.</text>
</comment>
<comment type="catalytic activity">
    <reaction evidence="21">
        <text>trimethylamine + NADPH + O2 = trimethylamine N-oxide + NADP(+) + H2O</text>
        <dbReference type="Rhea" id="RHEA:31979"/>
        <dbReference type="ChEBI" id="CHEBI:15377"/>
        <dbReference type="ChEBI" id="CHEBI:15379"/>
        <dbReference type="ChEBI" id="CHEBI:15724"/>
        <dbReference type="ChEBI" id="CHEBI:57783"/>
        <dbReference type="ChEBI" id="CHEBI:58349"/>
        <dbReference type="ChEBI" id="CHEBI:58389"/>
        <dbReference type="EC" id="1.14.13.148"/>
    </reaction>
    <physiologicalReaction direction="left-to-right" evidence="21">
        <dbReference type="Rhea" id="RHEA:31980"/>
    </physiologicalReaction>
</comment>
<dbReference type="Proteomes" id="UP000228934">
    <property type="component" value="Unassembled WGS sequence"/>
</dbReference>
<keyword evidence="8" id="KW-0521">NADP</keyword>
<dbReference type="SUPFAM" id="SSF51905">
    <property type="entry name" value="FAD/NAD(P)-binding domain"/>
    <property type="match status" value="2"/>
</dbReference>
<evidence type="ECO:0000313" key="24">
    <source>
        <dbReference type="Proteomes" id="UP000228934"/>
    </source>
</evidence>
<evidence type="ECO:0000256" key="18">
    <source>
        <dbReference type="ARBA" id="ARBA00045957"/>
    </source>
</evidence>
<dbReference type="EMBL" id="KV957328">
    <property type="protein sequence ID" value="PIO24345.1"/>
    <property type="molecule type" value="Genomic_DNA"/>
</dbReference>
<organism evidence="23 24">
    <name type="scientific">Aquarana catesbeiana</name>
    <name type="common">American bullfrog</name>
    <name type="synonym">Rana catesbeiana</name>
    <dbReference type="NCBI Taxonomy" id="8400"/>
    <lineage>
        <taxon>Eukaryota</taxon>
        <taxon>Metazoa</taxon>
        <taxon>Chordata</taxon>
        <taxon>Craniata</taxon>
        <taxon>Vertebrata</taxon>
        <taxon>Euteleostomi</taxon>
        <taxon>Amphibia</taxon>
        <taxon>Batrachia</taxon>
        <taxon>Anura</taxon>
        <taxon>Neobatrachia</taxon>
        <taxon>Ranoidea</taxon>
        <taxon>Ranidae</taxon>
        <taxon>Aquarana</taxon>
    </lineage>
</organism>
<gene>
    <name evidence="23" type="ORF">AB205_0091760</name>
</gene>
<dbReference type="GO" id="GO:0050660">
    <property type="term" value="F:flavin adenine dinucleotide binding"/>
    <property type="evidence" value="ECO:0007669"/>
    <property type="project" value="InterPro"/>
</dbReference>
<protein>
    <recommendedName>
        <fullName evidence="15">Flavin-containing monooxygenase 1</fullName>
        <ecNumber evidence="14">1.14.13.148</ecNumber>
        <ecNumber evidence="4">1.14.13.8</ecNumber>
    </recommendedName>
    <alternativeName>
        <fullName evidence="17">Dimethylaniline monooxygenase [N-oxide-forming] 1</fullName>
    </alternativeName>
    <alternativeName>
        <fullName evidence="13">Dimethylaniline oxidase 1</fullName>
    </alternativeName>
    <alternativeName>
        <fullName evidence="16">Trimethylamine monooxygenase</fullName>
    </alternativeName>
</protein>
<dbReference type="PIRSF" id="PIRSF000332">
    <property type="entry name" value="FMO"/>
    <property type="match status" value="1"/>
</dbReference>
<dbReference type="Gene3D" id="3.50.50.60">
    <property type="entry name" value="FAD/NAD(P)-binding domain"/>
    <property type="match status" value="2"/>
</dbReference>
<evidence type="ECO:0000256" key="19">
    <source>
        <dbReference type="ARBA" id="ARBA00047338"/>
    </source>
</evidence>
<proteinExistence type="inferred from homology"/>
<keyword evidence="10" id="KW-0560">Oxidoreductase</keyword>
<comment type="subcellular location">
    <subcellularLocation>
        <location evidence="2">Endoplasmic reticulum membrane</location>
        <topology evidence="2">Single-pass membrane protein</topology>
    </subcellularLocation>
</comment>
<evidence type="ECO:0000313" key="23">
    <source>
        <dbReference type="EMBL" id="PIO24345.1"/>
    </source>
</evidence>
<dbReference type="InterPro" id="IPR002253">
    <property type="entry name" value="Flavin_mOase_1"/>
</dbReference>
<sequence length="377" mass="43899">PEVEDGRASIYESVVTNTSKEMMCYSDFPIPEGYPNFLHNTKMMEYYKQYAERFSLLKYIQFNTLVCSVKKHPNFSRTGQWEVTTEKDGKKETSIFDAVMVCNGHHTDPYYPLESFPAKVKLKRLCFVLTLKYINKNVKVKRSQSKVYLSTRRGCWVMSRVFDQGYPCDICFDTRFQTLLRNTLPTPIVTWLTEKKMNEWFDHAHYGLQPRDSTQFKEPLFNDELPSRIICGYVIVKPNLTEFTETSVKFNDGTIEENIDVVVFATGYRYSFPFLDESILKVENKIFLYKSVFPKNLEKATLGVVGLIQPLGPIMAASEMQARWITRVFKGLCKFPSQDEIQKDIELKQKILLTRYAFILSGFRVNLNLNCSLKKVK</sequence>
<keyword evidence="12" id="KW-0472">Membrane</keyword>
<evidence type="ECO:0000256" key="12">
    <source>
        <dbReference type="ARBA" id="ARBA00023136"/>
    </source>
</evidence>
<comment type="catalytic activity">
    <reaction evidence="22">
        <text>N,N-dimethylaniline + NADPH + O2 + H(+) = N,N-dimethylaniline N-oxide + NADP(+) + H2O</text>
        <dbReference type="Rhea" id="RHEA:24468"/>
        <dbReference type="ChEBI" id="CHEBI:15377"/>
        <dbReference type="ChEBI" id="CHEBI:15378"/>
        <dbReference type="ChEBI" id="CHEBI:15379"/>
        <dbReference type="ChEBI" id="CHEBI:16269"/>
        <dbReference type="ChEBI" id="CHEBI:17735"/>
        <dbReference type="ChEBI" id="CHEBI:57783"/>
        <dbReference type="ChEBI" id="CHEBI:58349"/>
        <dbReference type="EC" id="1.14.13.8"/>
    </reaction>
    <physiologicalReaction direction="left-to-right" evidence="22">
        <dbReference type="Rhea" id="RHEA:24469"/>
    </physiologicalReaction>
</comment>
<evidence type="ECO:0000256" key="1">
    <source>
        <dbReference type="ARBA" id="ARBA00001974"/>
    </source>
</evidence>
<evidence type="ECO:0000256" key="21">
    <source>
        <dbReference type="ARBA" id="ARBA00048088"/>
    </source>
</evidence>
<evidence type="ECO:0000256" key="10">
    <source>
        <dbReference type="ARBA" id="ARBA00023002"/>
    </source>
</evidence>
<dbReference type="InterPro" id="IPR050346">
    <property type="entry name" value="FMO-like"/>
</dbReference>
<keyword evidence="5" id="KW-0285">Flavoprotein</keyword>
<dbReference type="AlphaFoldDB" id="A0A2G9R975"/>
<dbReference type="GO" id="GO:0005789">
    <property type="term" value="C:endoplasmic reticulum membrane"/>
    <property type="evidence" value="ECO:0007669"/>
    <property type="project" value="UniProtKB-SubCell"/>
</dbReference>
<evidence type="ECO:0000256" key="9">
    <source>
        <dbReference type="ARBA" id="ARBA00022989"/>
    </source>
</evidence>
<dbReference type="OrthoDB" id="66881at2759"/>
<keyword evidence="6" id="KW-0812">Transmembrane</keyword>
<keyword evidence="9" id="KW-1133">Transmembrane helix</keyword>
<feature type="non-terminal residue" evidence="23">
    <location>
        <position position="1"/>
    </location>
</feature>
<dbReference type="PANTHER" id="PTHR23023">
    <property type="entry name" value="DIMETHYLANILINE MONOOXYGENASE"/>
    <property type="match status" value="1"/>
</dbReference>
<keyword evidence="11" id="KW-0503">Monooxygenase</keyword>
<evidence type="ECO:0000256" key="5">
    <source>
        <dbReference type="ARBA" id="ARBA00022630"/>
    </source>
</evidence>
<dbReference type="FunFam" id="3.50.50.60:FF:000542">
    <property type="entry name" value="Dimethylaniline monooxygenase [N-oxide-forming]"/>
    <property type="match status" value="1"/>
</dbReference>
<dbReference type="InterPro" id="IPR020946">
    <property type="entry name" value="Flavin_mOase-like"/>
</dbReference>
<dbReference type="GO" id="GO:0034899">
    <property type="term" value="F:trimethylamine monooxygenase activity"/>
    <property type="evidence" value="ECO:0007669"/>
    <property type="project" value="UniProtKB-EC"/>
</dbReference>
<evidence type="ECO:0000256" key="20">
    <source>
        <dbReference type="ARBA" id="ARBA00048041"/>
    </source>
</evidence>
<dbReference type="EC" id="1.14.13.8" evidence="4"/>
<dbReference type="Pfam" id="PF00743">
    <property type="entry name" value="FMO-like"/>
    <property type="match status" value="2"/>
</dbReference>
<evidence type="ECO:0000256" key="13">
    <source>
        <dbReference type="ARBA" id="ARBA00029725"/>
    </source>
</evidence>
<comment type="catalytic activity">
    <reaction evidence="20">
        <text>hypotaurine + NADPH + O2 + H(+) = taurine + NADP(+) + H2O</text>
        <dbReference type="Rhea" id="RHEA:69819"/>
        <dbReference type="ChEBI" id="CHEBI:15377"/>
        <dbReference type="ChEBI" id="CHEBI:15378"/>
        <dbReference type="ChEBI" id="CHEBI:15379"/>
        <dbReference type="ChEBI" id="CHEBI:57783"/>
        <dbReference type="ChEBI" id="CHEBI:57853"/>
        <dbReference type="ChEBI" id="CHEBI:58349"/>
        <dbReference type="ChEBI" id="CHEBI:507393"/>
        <dbReference type="EC" id="1.14.13.8"/>
    </reaction>
    <physiologicalReaction direction="left-to-right" evidence="20">
        <dbReference type="Rhea" id="RHEA:69820"/>
    </physiologicalReaction>
</comment>
<evidence type="ECO:0000256" key="11">
    <source>
        <dbReference type="ARBA" id="ARBA00023033"/>
    </source>
</evidence>
<dbReference type="GO" id="GO:0004499">
    <property type="term" value="F:N,N-dimethylaniline monooxygenase activity"/>
    <property type="evidence" value="ECO:0007669"/>
    <property type="project" value="InterPro"/>
</dbReference>
<reference evidence="24" key="1">
    <citation type="journal article" date="2017" name="Nat. Commun.">
        <title>The North American bullfrog draft genome provides insight into hormonal regulation of long noncoding RNA.</title>
        <authorList>
            <person name="Hammond S.A."/>
            <person name="Warren R.L."/>
            <person name="Vandervalk B.P."/>
            <person name="Kucuk E."/>
            <person name="Khan H."/>
            <person name="Gibb E.A."/>
            <person name="Pandoh P."/>
            <person name="Kirk H."/>
            <person name="Zhao Y."/>
            <person name="Jones M."/>
            <person name="Mungall A.J."/>
            <person name="Coope R."/>
            <person name="Pleasance S."/>
            <person name="Moore R.A."/>
            <person name="Holt R.A."/>
            <person name="Round J.M."/>
            <person name="Ohora S."/>
            <person name="Walle B.V."/>
            <person name="Veldhoen N."/>
            <person name="Helbing C.C."/>
            <person name="Birol I."/>
        </authorList>
    </citation>
    <scope>NUCLEOTIDE SEQUENCE [LARGE SCALE GENOMIC DNA]</scope>
</reference>
<evidence type="ECO:0000256" key="22">
    <source>
        <dbReference type="ARBA" id="ARBA00049443"/>
    </source>
</evidence>
<evidence type="ECO:0000256" key="17">
    <source>
        <dbReference type="ARBA" id="ARBA00034561"/>
    </source>
</evidence>
<dbReference type="PRINTS" id="PR00370">
    <property type="entry name" value="FMOXYGENASE"/>
</dbReference>
<dbReference type="InterPro" id="IPR000960">
    <property type="entry name" value="Flavin_mOase"/>
</dbReference>
<comment type="cofactor">
    <cofactor evidence="1">
        <name>FAD</name>
        <dbReference type="ChEBI" id="CHEBI:57692"/>
    </cofactor>
</comment>
<evidence type="ECO:0000256" key="14">
    <source>
        <dbReference type="ARBA" id="ARBA00034528"/>
    </source>
</evidence>